<feature type="compositionally biased region" description="Basic and acidic residues" evidence="1">
    <location>
        <begin position="234"/>
        <end position="247"/>
    </location>
</feature>
<keyword evidence="4" id="KW-1185">Reference proteome</keyword>
<dbReference type="AlphaFoldDB" id="A0AAE8MC76"/>
<reference evidence="3" key="1">
    <citation type="submission" date="2018-03" db="EMBL/GenBank/DDBJ databases">
        <authorList>
            <person name="Guldener U."/>
        </authorList>
    </citation>
    <scope>NUCLEOTIDE SEQUENCE</scope>
</reference>
<keyword evidence="2" id="KW-1133">Transmembrane helix</keyword>
<evidence type="ECO:0000256" key="2">
    <source>
        <dbReference type="SAM" id="Phobius"/>
    </source>
</evidence>
<evidence type="ECO:0000313" key="4">
    <source>
        <dbReference type="Proteomes" id="UP001187734"/>
    </source>
</evidence>
<keyword evidence="2" id="KW-0812">Transmembrane</keyword>
<feature type="transmembrane region" description="Helical" evidence="2">
    <location>
        <begin position="42"/>
        <end position="61"/>
    </location>
</feature>
<accession>A0AAE8MC76</accession>
<organism evidence="3 4">
    <name type="scientific">Fusarium torulosum</name>
    <dbReference type="NCBI Taxonomy" id="33205"/>
    <lineage>
        <taxon>Eukaryota</taxon>
        <taxon>Fungi</taxon>
        <taxon>Dikarya</taxon>
        <taxon>Ascomycota</taxon>
        <taxon>Pezizomycotina</taxon>
        <taxon>Sordariomycetes</taxon>
        <taxon>Hypocreomycetidae</taxon>
        <taxon>Hypocreales</taxon>
        <taxon>Nectriaceae</taxon>
        <taxon>Fusarium</taxon>
    </lineage>
</organism>
<feature type="region of interest" description="Disordered" evidence="1">
    <location>
        <begin position="171"/>
        <end position="252"/>
    </location>
</feature>
<comment type="caution">
    <text evidence="3">The sequence shown here is derived from an EMBL/GenBank/DDBJ whole genome shotgun (WGS) entry which is preliminary data.</text>
</comment>
<evidence type="ECO:0000313" key="3">
    <source>
        <dbReference type="EMBL" id="SPJ79774.1"/>
    </source>
</evidence>
<name>A0AAE8MC76_9HYPO</name>
<evidence type="ECO:0000256" key="1">
    <source>
        <dbReference type="SAM" id="MobiDB-lite"/>
    </source>
</evidence>
<feature type="transmembrane region" description="Helical" evidence="2">
    <location>
        <begin position="106"/>
        <end position="126"/>
    </location>
</feature>
<protein>
    <submittedName>
        <fullName evidence="3">Uncharacterized protein</fullName>
    </submittedName>
</protein>
<gene>
    <name evidence="3" type="ORF">FTOL_08165</name>
</gene>
<sequence length="265" mass="29472">MQAIRNKFKGRFEPRRRTSRGQLPLRPGTSTRQLPLRLAVQIAHLFMIATFLCLSIPRLMIPDGPHFLYTAIGIYISAESLGLLAHELLTENVRSLRARGNERVYMILNIRGVIMWAAAAFLAAQGNLKLPNSTNLTLGQLALTIAIIIGLTTICLAVCYFQGGTMQKEPEIPLGSMPNDTQTQPPSGPVPDPSIHSDVPDQSVGLYNPFNSNPSPNPQSLDISSHWSHWSPSTKHEDEDHNDDGVSRDISLTHNRQRRITWPFP</sequence>
<feature type="compositionally biased region" description="Polar residues" evidence="1">
    <location>
        <begin position="219"/>
        <end position="233"/>
    </location>
</feature>
<dbReference type="EMBL" id="ONZP01000283">
    <property type="protein sequence ID" value="SPJ79774.1"/>
    <property type="molecule type" value="Genomic_DNA"/>
</dbReference>
<proteinExistence type="predicted"/>
<dbReference type="Proteomes" id="UP001187734">
    <property type="component" value="Unassembled WGS sequence"/>
</dbReference>
<keyword evidence="2" id="KW-0472">Membrane</keyword>
<feature type="transmembrane region" description="Helical" evidence="2">
    <location>
        <begin position="138"/>
        <end position="161"/>
    </location>
</feature>
<feature type="transmembrane region" description="Helical" evidence="2">
    <location>
        <begin position="67"/>
        <end position="85"/>
    </location>
</feature>